<feature type="transmembrane region" description="Helical" evidence="5">
    <location>
        <begin position="330"/>
        <end position="350"/>
    </location>
</feature>
<feature type="transmembrane region" description="Helical" evidence="5">
    <location>
        <begin position="110"/>
        <end position="131"/>
    </location>
</feature>
<proteinExistence type="predicted"/>
<sequence>MATSETSSAYAKLASVGDQLLAGRPMVALVAVLLTTGGHTMNLREMGVSQGWVAAEVYALQSCYLVSLALMMLACPALSQRWSCRGLTQSGLVLAVVGSLLNVLELGEPLSLFLVGRVVAGAGAGMVIYFAPHLLARRWQVAVAWAAILCPVAGPGAVSIATMMYESSDWQYGFLFEGVAAAIGLAALLSMAETPESPARTPRGSLAYLPGLVVAAAALIYGLHWGQLHGWLESDDIVAATATCVCALCVSLGLAWPHLDWDVLRENWTRLALFFFGGMCQFFHGYIMNIYGGMIVNLSSWQRTWLIWPLPIGIAVSLAFSRLRWRHHRVVLGLPGTIVGLMLLAGGLHLCYQQMMEWPYWDIRDVVDLNWFPAPGQWELAPGRFLMGLGIGLFMVAMDTQFSPDPEREETVRPFLNFVQFLGGGIAAAVLINFLIIGHKIHYSYSADRDTIQAEELSERGNLLSGMLRQTGQTAPEHSAEVMMYRFVNYEADNLVFATIYAIFFLTAIALAGFFVALWIWRRLRAAPDTITVANHGVG</sequence>
<evidence type="ECO:0000256" key="2">
    <source>
        <dbReference type="ARBA" id="ARBA00022692"/>
    </source>
</evidence>
<feature type="transmembrane region" description="Helical" evidence="5">
    <location>
        <begin position="21"/>
        <end position="38"/>
    </location>
</feature>
<feature type="transmembrane region" description="Helical" evidence="5">
    <location>
        <begin position="415"/>
        <end position="437"/>
    </location>
</feature>
<protein>
    <submittedName>
        <fullName evidence="6">MFS transporter</fullName>
    </submittedName>
</protein>
<feature type="transmembrane region" description="Helical" evidence="5">
    <location>
        <begin position="171"/>
        <end position="192"/>
    </location>
</feature>
<comment type="subcellular location">
    <subcellularLocation>
        <location evidence="1">Membrane</location>
        <topology evidence="1">Multi-pass membrane protein</topology>
    </subcellularLocation>
</comment>
<dbReference type="GO" id="GO:0005886">
    <property type="term" value="C:plasma membrane"/>
    <property type="evidence" value="ECO:0007669"/>
    <property type="project" value="TreeGrafter"/>
</dbReference>
<feature type="transmembrane region" description="Helical" evidence="5">
    <location>
        <begin position="143"/>
        <end position="165"/>
    </location>
</feature>
<dbReference type="EMBL" id="CP155447">
    <property type="protein sequence ID" value="XBH02702.1"/>
    <property type="molecule type" value="Genomic_DNA"/>
</dbReference>
<evidence type="ECO:0000256" key="4">
    <source>
        <dbReference type="ARBA" id="ARBA00023136"/>
    </source>
</evidence>
<evidence type="ECO:0000256" key="1">
    <source>
        <dbReference type="ARBA" id="ARBA00004141"/>
    </source>
</evidence>
<feature type="transmembrane region" description="Helical" evidence="5">
    <location>
        <begin position="271"/>
        <end position="293"/>
    </location>
</feature>
<dbReference type="SUPFAM" id="SSF103473">
    <property type="entry name" value="MFS general substrate transporter"/>
    <property type="match status" value="1"/>
</dbReference>
<dbReference type="RefSeq" id="WP_406695443.1">
    <property type="nucleotide sequence ID" value="NZ_CP155447.1"/>
</dbReference>
<dbReference type="Gene3D" id="1.20.1250.20">
    <property type="entry name" value="MFS general substrate transporter like domains"/>
    <property type="match status" value="1"/>
</dbReference>
<reference evidence="6" key="1">
    <citation type="submission" date="2024-05" db="EMBL/GenBank/DDBJ databases">
        <title>Planctomycetes of the genus Singulisphaera possess chitinolytic capabilities.</title>
        <authorList>
            <person name="Ivanova A."/>
        </authorList>
    </citation>
    <scope>NUCLEOTIDE SEQUENCE</scope>
    <source>
        <strain evidence="6">Ch08T</strain>
    </source>
</reference>
<keyword evidence="4 5" id="KW-0472">Membrane</keyword>
<keyword evidence="2 5" id="KW-0812">Transmembrane</keyword>
<feature type="transmembrane region" description="Helical" evidence="5">
    <location>
        <begin position="305"/>
        <end position="323"/>
    </location>
</feature>
<name>A0AAU7CCM0_9BACT</name>
<evidence type="ECO:0000256" key="3">
    <source>
        <dbReference type="ARBA" id="ARBA00022989"/>
    </source>
</evidence>
<feature type="transmembrane region" description="Helical" evidence="5">
    <location>
        <begin position="385"/>
        <end position="403"/>
    </location>
</feature>
<gene>
    <name evidence="6" type="ORF">V5E97_30925</name>
</gene>
<evidence type="ECO:0000256" key="5">
    <source>
        <dbReference type="SAM" id="Phobius"/>
    </source>
</evidence>
<dbReference type="PANTHER" id="PTHR23501">
    <property type="entry name" value="MAJOR FACILITATOR SUPERFAMILY"/>
    <property type="match status" value="1"/>
</dbReference>
<dbReference type="AlphaFoldDB" id="A0AAU7CCM0"/>
<dbReference type="InterPro" id="IPR011701">
    <property type="entry name" value="MFS"/>
</dbReference>
<keyword evidence="3 5" id="KW-1133">Transmembrane helix</keyword>
<feature type="transmembrane region" description="Helical" evidence="5">
    <location>
        <begin position="237"/>
        <end position="259"/>
    </location>
</feature>
<feature type="transmembrane region" description="Helical" evidence="5">
    <location>
        <begin position="204"/>
        <end position="225"/>
    </location>
</feature>
<dbReference type="InterPro" id="IPR036259">
    <property type="entry name" value="MFS_trans_sf"/>
</dbReference>
<organism evidence="6">
    <name type="scientific">Singulisphaera sp. Ch08</name>
    <dbReference type="NCBI Taxonomy" id="3120278"/>
    <lineage>
        <taxon>Bacteria</taxon>
        <taxon>Pseudomonadati</taxon>
        <taxon>Planctomycetota</taxon>
        <taxon>Planctomycetia</taxon>
        <taxon>Isosphaerales</taxon>
        <taxon>Isosphaeraceae</taxon>
        <taxon>Singulisphaera</taxon>
    </lineage>
</organism>
<feature type="transmembrane region" description="Helical" evidence="5">
    <location>
        <begin position="58"/>
        <end position="79"/>
    </location>
</feature>
<dbReference type="GO" id="GO:0022857">
    <property type="term" value="F:transmembrane transporter activity"/>
    <property type="evidence" value="ECO:0007669"/>
    <property type="project" value="InterPro"/>
</dbReference>
<feature type="transmembrane region" description="Helical" evidence="5">
    <location>
        <begin position="86"/>
        <end position="104"/>
    </location>
</feature>
<evidence type="ECO:0000313" key="6">
    <source>
        <dbReference type="EMBL" id="XBH02702.1"/>
    </source>
</evidence>
<dbReference type="Pfam" id="PF07690">
    <property type="entry name" value="MFS_1"/>
    <property type="match status" value="1"/>
</dbReference>
<accession>A0AAU7CCM0</accession>
<feature type="transmembrane region" description="Helical" evidence="5">
    <location>
        <begin position="495"/>
        <end position="521"/>
    </location>
</feature>